<feature type="transmembrane region" description="Helical" evidence="6">
    <location>
        <begin position="513"/>
        <end position="530"/>
    </location>
</feature>
<keyword evidence="2" id="KW-1003">Cell membrane</keyword>
<comment type="subcellular location">
    <subcellularLocation>
        <location evidence="1">Cell membrane</location>
        <topology evidence="1">Multi-pass membrane protein</topology>
    </subcellularLocation>
</comment>
<evidence type="ECO:0000256" key="5">
    <source>
        <dbReference type="ARBA" id="ARBA00023136"/>
    </source>
</evidence>
<keyword evidence="10" id="KW-1185">Reference proteome</keyword>
<dbReference type="RefSeq" id="WP_115122727.1">
    <property type="nucleotide sequence ID" value="NZ_QRAO01000001.1"/>
</dbReference>
<accession>A0A370QL31</accession>
<keyword evidence="4 6" id="KW-1133">Transmembrane helix</keyword>
<dbReference type="Pfam" id="PF03772">
    <property type="entry name" value="Competence"/>
    <property type="match status" value="1"/>
</dbReference>
<dbReference type="InterPro" id="IPR052159">
    <property type="entry name" value="Competence_DNA_uptake"/>
</dbReference>
<name>A0A370QL31_9FLAO</name>
<gene>
    <name evidence="9" type="ORF">C8D94_101964</name>
</gene>
<feature type="transmembrane region" description="Helical" evidence="6">
    <location>
        <begin position="487"/>
        <end position="506"/>
    </location>
</feature>
<evidence type="ECO:0000259" key="7">
    <source>
        <dbReference type="Pfam" id="PF03772"/>
    </source>
</evidence>
<feature type="transmembrane region" description="Helical" evidence="6">
    <location>
        <begin position="364"/>
        <end position="380"/>
    </location>
</feature>
<feature type="transmembrane region" description="Helical" evidence="6">
    <location>
        <begin position="421"/>
        <end position="447"/>
    </location>
</feature>
<keyword evidence="3 6" id="KW-0812">Transmembrane</keyword>
<dbReference type="OrthoDB" id="9761531at2"/>
<evidence type="ECO:0000256" key="6">
    <source>
        <dbReference type="SAM" id="Phobius"/>
    </source>
</evidence>
<evidence type="ECO:0000256" key="2">
    <source>
        <dbReference type="ARBA" id="ARBA00022475"/>
    </source>
</evidence>
<feature type="transmembrane region" description="Helical" evidence="6">
    <location>
        <begin position="392"/>
        <end position="415"/>
    </location>
</feature>
<feature type="transmembrane region" description="Helical" evidence="6">
    <location>
        <begin position="255"/>
        <end position="281"/>
    </location>
</feature>
<feature type="transmembrane region" description="Helical" evidence="6">
    <location>
        <begin position="38"/>
        <end position="56"/>
    </location>
</feature>
<dbReference type="InterPro" id="IPR004477">
    <property type="entry name" value="ComEC_N"/>
</dbReference>
<evidence type="ECO:0000313" key="10">
    <source>
        <dbReference type="Proteomes" id="UP000255317"/>
    </source>
</evidence>
<dbReference type="Proteomes" id="UP000255317">
    <property type="component" value="Unassembled WGS sequence"/>
</dbReference>
<proteinExistence type="predicted"/>
<dbReference type="PANTHER" id="PTHR30619">
    <property type="entry name" value="DNA INTERNALIZATION/COMPETENCE PROTEIN COMEC/REC2"/>
    <property type="match status" value="1"/>
</dbReference>
<feature type="transmembrane region" description="Helical" evidence="6">
    <location>
        <begin position="6"/>
        <end position="26"/>
    </location>
</feature>
<keyword evidence="5 6" id="KW-0472">Membrane</keyword>
<evidence type="ECO:0000313" key="9">
    <source>
        <dbReference type="EMBL" id="RDK89084.1"/>
    </source>
</evidence>
<dbReference type="PANTHER" id="PTHR30619:SF1">
    <property type="entry name" value="RECOMBINATION PROTEIN 2"/>
    <property type="match status" value="1"/>
</dbReference>
<dbReference type="GO" id="GO:0005886">
    <property type="term" value="C:plasma membrane"/>
    <property type="evidence" value="ECO:0007669"/>
    <property type="project" value="UniProtKB-SubCell"/>
</dbReference>
<evidence type="ECO:0000256" key="3">
    <source>
        <dbReference type="ARBA" id="ARBA00022692"/>
    </source>
</evidence>
<dbReference type="AlphaFoldDB" id="A0A370QL31"/>
<protein>
    <submittedName>
        <fullName evidence="9">Competence protein ComEC</fullName>
    </submittedName>
</protein>
<evidence type="ECO:0000256" key="4">
    <source>
        <dbReference type="ARBA" id="ARBA00022989"/>
    </source>
</evidence>
<sequence>MGVSYVNFSVIGFSVCLALGIAVGYWVDLATIFSVSKYVMVLVFASCFLLLLLTWLWNKKQLSPSPIFGVWVLLFFFICGFANYTLRLPKYQELHYLHQFIISENNLLQLKVTEVLKPDSFNNKYIAQVQKVGGASATGKVLVSIPKDSLSLAVDDVLLTYGTLQPVPAPKNPHQFNYAAYMKTLGVYAQMRLKQPQILTIKKGNTTIRGFSESIRDHLISKLKNTPLQTKERSILQALVLGQRRDIDKDLYSDYAAAGAIHILAVSGLHVGILYFIVLFLFKPLTYLRYGKIMRSILIVLFLWGFAVLAGLSPSVVRAVTMFTFFTFATAVDRPTNSFNTLFLSFFILLLFKPNWLFHVGFQLSYLAVFAILWIHPKLYKLYRPKFYVDRLFWNIITVSTAAQLGIVPLSLYYFHQFPGLFFVTNIVVLPVLGILLGAGLLLVFLAACNTLPGFFAEGYNYSLQLLNNFISWVAGQELFLWENIPFSKAMVLVSYLFLIRLVLLWKRFSVRRLNYCLVSMILLLAVLNWEKKQANFSEMIVFHKNRKTLIGVKQNKQLILFTTDTSTKNLQKNYPVKGYTTANSVAKVSEKTLPKYFSYKQNYVLVLDSLGVYPMGTKSPIVLLTHSPRVNLERLIDSLQPQQILADGSNYTSYVKRWQQTCKKKKLPFHHTGTKGAFTLK</sequence>
<dbReference type="NCBIfam" id="TIGR00360">
    <property type="entry name" value="ComEC_N-term"/>
    <property type="match status" value="1"/>
</dbReference>
<organism evidence="9 10">
    <name type="scientific">Marinirhabdus gelatinilytica</name>
    <dbReference type="NCBI Taxonomy" id="1703343"/>
    <lineage>
        <taxon>Bacteria</taxon>
        <taxon>Pseudomonadati</taxon>
        <taxon>Bacteroidota</taxon>
        <taxon>Flavobacteriia</taxon>
        <taxon>Flavobacteriales</taxon>
        <taxon>Flavobacteriaceae</taxon>
    </lineage>
</organism>
<feature type="domain" description="ComEC/Rec2-related protein" evidence="7">
    <location>
        <begin position="239"/>
        <end position="508"/>
    </location>
</feature>
<comment type="caution">
    <text evidence="9">The sequence shown here is derived from an EMBL/GenBank/DDBJ whole genome shotgun (WGS) entry which is preliminary data.</text>
</comment>
<dbReference type="InterPro" id="IPR025405">
    <property type="entry name" value="DUF4131"/>
</dbReference>
<feature type="transmembrane region" description="Helical" evidence="6">
    <location>
        <begin position="68"/>
        <end position="86"/>
    </location>
</feature>
<feature type="transmembrane region" description="Helical" evidence="6">
    <location>
        <begin position="293"/>
        <end position="317"/>
    </location>
</feature>
<dbReference type="Pfam" id="PF13567">
    <property type="entry name" value="DUF4131"/>
    <property type="match status" value="1"/>
</dbReference>
<evidence type="ECO:0000259" key="8">
    <source>
        <dbReference type="Pfam" id="PF13567"/>
    </source>
</evidence>
<dbReference type="EMBL" id="QRAO01000001">
    <property type="protein sequence ID" value="RDK89084.1"/>
    <property type="molecule type" value="Genomic_DNA"/>
</dbReference>
<feature type="domain" description="DUF4131" evidence="8">
    <location>
        <begin position="42"/>
        <end position="198"/>
    </location>
</feature>
<reference evidence="9 10" key="1">
    <citation type="submission" date="2018-07" db="EMBL/GenBank/DDBJ databases">
        <title>Genomic Encyclopedia of Type Strains, Phase IV (KMG-IV): sequencing the most valuable type-strain genomes for metagenomic binning, comparative biology and taxonomic classification.</title>
        <authorList>
            <person name="Goeker M."/>
        </authorList>
    </citation>
    <scope>NUCLEOTIDE SEQUENCE [LARGE SCALE GENOMIC DNA]</scope>
    <source>
        <strain evidence="9 10">DSM 101478</strain>
    </source>
</reference>
<evidence type="ECO:0000256" key="1">
    <source>
        <dbReference type="ARBA" id="ARBA00004651"/>
    </source>
</evidence>